<dbReference type="Proteomes" id="UP000186230">
    <property type="component" value="Chromosome"/>
</dbReference>
<keyword evidence="5" id="KW-0812">Transmembrane</keyword>
<dbReference type="KEGG" id="gfl:GRFL_0982"/>
<comment type="similarity">
    <text evidence="2">Belongs to the outer membrane factor (OMF) (TC 1.B.17) family.</text>
</comment>
<evidence type="ECO:0000256" key="6">
    <source>
        <dbReference type="ARBA" id="ARBA00023136"/>
    </source>
</evidence>
<evidence type="ECO:0000256" key="4">
    <source>
        <dbReference type="ARBA" id="ARBA00022452"/>
    </source>
</evidence>
<sequence>MNRFEAGNAPMVNVVKVDIQKDEAETEIEILKEELETRKDQLRFLINDLGDVEIAVQDTLVVKFDSFDEQDFTEHPRLAMLQKKTEAYQNDELIAEKNGLPNLGVGVDYSIISKRTDANPENNGQDAIMPMVSISLPIFRKKYRAQKEEARLMAQASEQQKEAVANELRSEISMAKYQLKKSERLLELYSSQIKKSNQANKLLISGFSNANSDFQEVLQMNSDILLYKIQQVSALAQAYKAAAKLEYLQYQNSDENE</sequence>
<comment type="subcellular location">
    <subcellularLocation>
        <location evidence="1">Cell outer membrane</location>
    </subcellularLocation>
</comment>
<dbReference type="GO" id="GO:1990281">
    <property type="term" value="C:efflux pump complex"/>
    <property type="evidence" value="ECO:0007669"/>
    <property type="project" value="TreeGrafter"/>
</dbReference>
<dbReference type="GO" id="GO:0009279">
    <property type="term" value="C:cell outer membrane"/>
    <property type="evidence" value="ECO:0007669"/>
    <property type="project" value="UniProtKB-SubCell"/>
</dbReference>
<evidence type="ECO:0000256" key="5">
    <source>
        <dbReference type="ARBA" id="ARBA00022692"/>
    </source>
</evidence>
<evidence type="ECO:0000256" key="2">
    <source>
        <dbReference type="ARBA" id="ARBA00007613"/>
    </source>
</evidence>
<dbReference type="OrthoDB" id="1680428at2"/>
<evidence type="ECO:0000313" key="8">
    <source>
        <dbReference type="EMBL" id="APU67706.1"/>
    </source>
</evidence>
<keyword evidence="7" id="KW-0998">Cell outer membrane</keyword>
<keyword evidence="6" id="KW-0472">Membrane</keyword>
<dbReference type="EMBL" id="CP016359">
    <property type="protein sequence ID" value="APU67706.1"/>
    <property type="molecule type" value="Genomic_DNA"/>
</dbReference>
<dbReference type="Pfam" id="PF02321">
    <property type="entry name" value="OEP"/>
    <property type="match status" value="1"/>
</dbReference>
<proteinExistence type="inferred from homology"/>
<name>A0A1L7I276_9FLAO</name>
<gene>
    <name evidence="8" type="ORF">GRFL_0982</name>
</gene>
<keyword evidence="9" id="KW-1185">Reference proteome</keyword>
<organism evidence="8 9">
    <name type="scientific">Christiangramia flava JLT2011</name>
    <dbReference type="NCBI Taxonomy" id="1229726"/>
    <lineage>
        <taxon>Bacteria</taxon>
        <taxon>Pseudomonadati</taxon>
        <taxon>Bacteroidota</taxon>
        <taxon>Flavobacteriia</taxon>
        <taxon>Flavobacteriales</taxon>
        <taxon>Flavobacteriaceae</taxon>
        <taxon>Christiangramia</taxon>
    </lineage>
</organism>
<dbReference type="GO" id="GO:0015288">
    <property type="term" value="F:porin activity"/>
    <property type="evidence" value="ECO:0007669"/>
    <property type="project" value="TreeGrafter"/>
</dbReference>
<dbReference type="Gene3D" id="1.20.1600.10">
    <property type="entry name" value="Outer membrane efflux proteins (OEP)"/>
    <property type="match status" value="1"/>
</dbReference>
<protein>
    <submittedName>
        <fullName evidence="8">Heavy metal RND efflux outer membrane protein, CzcC family</fullName>
    </submittedName>
</protein>
<dbReference type="GO" id="GO:0015562">
    <property type="term" value="F:efflux transmembrane transporter activity"/>
    <property type="evidence" value="ECO:0007669"/>
    <property type="project" value="InterPro"/>
</dbReference>
<evidence type="ECO:0000313" key="9">
    <source>
        <dbReference type="Proteomes" id="UP000186230"/>
    </source>
</evidence>
<dbReference type="PANTHER" id="PTHR30026:SF20">
    <property type="entry name" value="OUTER MEMBRANE PROTEIN TOLC"/>
    <property type="match status" value="1"/>
</dbReference>
<keyword evidence="4" id="KW-1134">Transmembrane beta strand</keyword>
<dbReference type="AlphaFoldDB" id="A0A1L7I276"/>
<evidence type="ECO:0000256" key="3">
    <source>
        <dbReference type="ARBA" id="ARBA00022448"/>
    </source>
</evidence>
<dbReference type="InterPro" id="IPR003423">
    <property type="entry name" value="OMP_efflux"/>
</dbReference>
<evidence type="ECO:0000256" key="7">
    <source>
        <dbReference type="ARBA" id="ARBA00023237"/>
    </source>
</evidence>
<dbReference type="SUPFAM" id="SSF56954">
    <property type="entry name" value="Outer membrane efflux proteins (OEP)"/>
    <property type="match status" value="1"/>
</dbReference>
<dbReference type="InterPro" id="IPR051906">
    <property type="entry name" value="TolC-like"/>
</dbReference>
<keyword evidence="3" id="KW-0813">Transport</keyword>
<dbReference type="PANTHER" id="PTHR30026">
    <property type="entry name" value="OUTER MEMBRANE PROTEIN TOLC"/>
    <property type="match status" value="1"/>
</dbReference>
<accession>A0A1L7I276</accession>
<reference evidence="8 9" key="1">
    <citation type="submission" date="2016-07" db="EMBL/GenBank/DDBJ databases">
        <title>Multi-omics approach to identify versatile polysaccharide utilization systems of a marine flavobacterium Gramella flava.</title>
        <authorList>
            <person name="Tang K."/>
        </authorList>
    </citation>
    <scope>NUCLEOTIDE SEQUENCE [LARGE SCALE GENOMIC DNA]</scope>
    <source>
        <strain evidence="8 9">JLT2011</strain>
    </source>
</reference>
<evidence type="ECO:0000256" key="1">
    <source>
        <dbReference type="ARBA" id="ARBA00004442"/>
    </source>
</evidence>
<dbReference type="STRING" id="1229726.GRFL_0982"/>